<evidence type="ECO:0000313" key="5">
    <source>
        <dbReference type="Proteomes" id="UP001165085"/>
    </source>
</evidence>
<dbReference type="Gene3D" id="2.60.120.290">
    <property type="entry name" value="Spermadhesin, CUB domain"/>
    <property type="match status" value="1"/>
</dbReference>
<evidence type="ECO:0000256" key="2">
    <source>
        <dbReference type="SAM" id="MobiDB-lite"/>
    </source>
</evidence>
<dbReference type="InterPro" id="IPR002049">
    <property type="entry name" value="LE_dom"/>
</dbReference>
<proteinExistence type="predicted"/>
<feature type="region of interest" description="Disordered" evidence="2">
    <location>
        <begin position="1"/>
        <end position="95"/>
    </location>
</feature>
<dbReference type="OrthoDB" id="10009301at2759"/>
<organism evidence="4 5">
    <name type="scientific">Triparma strigata</name>
    <dbReference type="NCBI Taxonomy" id="1606541"/>
    <lineage>
        <taxon>Eukaryota</taxon>
        <taxon>Sar</taxon>
        <taxon>Stramenopiles</taxon>
        <taxon>Ochrophyta</taxon>
        <taxon>Bolidophyceae</taxon>
        <taxon>Parmales</taxon>
        <taxon>Triparmaceae</taxon>
        <taxon>Triparma</taxon>
    </lineage>
</organism>
<comment type="caution">
    <text evidence="4">The sequence shown here is derived from an EMBL/GenBank/DDBJ whole genome shotgun (WGS) entry which is preliminary data.</text>
</comment>
<name>A0A9W6ZWE6_9STRA</name>
<protein>
    <recommendedName>
        <fullName evidence="3">Laminin EGF-like domain-containing protein</fullName>
    </recommendedName>
</protein>
<evidence type="ECO:0000313" key="4">
    <source>
        <dbReference type="EMBL" id="GMH61662.1"/>
    </source>
</evidence>
<feature type="compositionally biased region" description="Polar residues" evidence="2">
    <location>
        <begin position="80"/>
        <end position="94"/>
    </location>
</feature>
<dbReference type="AlphaFoldDB" id="A0A9W6ZWE6"/>
<feature type="compositionally biased region" description="Basic and acidic residues" evidence="2">
    <location>
        <begin position="32"/>
        <end position="67"/>
    </location>
</feature>
<feature type="domain" description="Laminin EGF-like" evidence="3">
    <location>
        <begin position="383"/>
        <end position="412"/>
    </location>
</feature>
<dbReference type="EMBL" id="BRXY01000073">
    <property type="protein sequence ID" value="GMH61662.1"/>
    <property type="molecule type" value="Genomic_DNA"/>
</dbReference>
<dbReference type="InterPro" id="IPR000859">
    <property type="entry name" value="CUB_dom"/>
</dbReference>
<dbReference type="Proteomes" id="UP001165085">
    <property type="component" value="Unassembled WGS sequence"/>
</dbReference>
<evidence type="ECO:0000256" key="1">
    <source>
        <dbReference type="ARBA" id="ARBA00023157"/>
    </source>
</evidence>
<keyword evidence="5" id="KW-1185">Reference proteome</keyword>
<accession>A0A9W6ZWE6</accession>
<dbReference type="PROSITE" id="PS01248">
    <property type="entry name" value="EGF_LAM_1"/>
    <property type="match status" value="1"/>
</dbReference>
<feature type="non-terminal residue" evidence="4">
    <location>
        <position position="1"/>
    </location>
</feature>
<dbReference type="InterPro" id="IPR035914">
    <property type="entry name" value="Sperma_CUB_dom_sf"/>
</dbReference>
<gene>
    <name evidence="4" type="ORF">TrST_g12992</name>
</gene>
<dbReference type="SUPFAM" id="SSF49854">
    <property type="entry name" value="Spermadhesin, CUB domain"/>
    <property type="match status" value="1"/>
</dbReference>
<reference evidence="5" key="1">
    <citation type="journal article" date="2023" name="Commun. Biol.">
        <title>Genome analysis of Parmales, the sister group of diatoms, reveals the evolutionary specialization of diatoms from phago-mixotrophs to photoautotrophs.</title>
        <authorList>
            <person name="Ban H."/>
            <person name="Sato S."/>
            <person name="Yoshikawa S."/>
            <person name="Yamada K."/>
            <person name="Nakamura Y."/>
            <person name="Ichinomiya M."/>
            <person name="Sato N."/>
            <person name="Blanc-Mathieu R."/>
            <person name="Endo H."/>
            <person name="Kuwata A."/>
            <person name="Ogata H."/>
        </authorList>
    </citation>
    <scope>NUCLEOTIDE SEQUENCE [LARGE SCALE GENOMIC DNA]</scope>
    <source>
        <strain evidence="5">NIES 3701</strain>
    </source>
</reference>
<dbReference type="CDD" id="cd00041">
    <property type="entry name" value="CUB"/>
    <property type="match status" value="1"/>
</dbReference>
<sequence>MIRTQRRSAPAEEQEDATASFELSKTVSVRGAEADKGRLSTTEECRNVEAGEDEAGKLNRPETERSSRPNTTKAAEDATACSNVKPSSNFSTTKRFGADKSSKLEIKNRPGIAFNRGELGSISPHGMRRAGRTTGLGTQQSSGLISKEGLGTAMTSDHLNPAPRELSLSADWLGSGTSKNNPAMKIVAEGSERGSARLQDCGDAAKRSSKLKPLSGKLRNPSVHFLTSRLFLLVLMTLFEATKASITLSGSSTGTCYVNGLCFGTGSTSGTYNNNERCTFTFSDAAGFAVGRFNVESHTSCNYDSLTVGSTKYCGTSGPSDGSVTAGQEMTWSSDDSEQRAGFEICTGEPCIASTSPSDDGSDGNFYCINGGTVGGYTGSCTCTSCNIDFTGLNCASCQAGTFLSSGTCTNCEAGKASSTAGATSESTCTTCSAG</sequence>
<evidence type="ECO:0000259" key="3">
    <source>
        <dbReference type="PROSITE" id="PS01248"/>
    </source>
</evidence>
<keyword evidence="1" id="KW-1015">Disulfide bond</keyword>